<feature type="compositionally biased region" description="Low complexity" evidence="6">
    <location>
        <begin position="25"/>
        <end position="45"/>
    </location>
</feature>
<dbReference type="Pfam" id="PF10165">
    <property type="entry name" value="Ric8"/>
    <property type="match status" value="1"/>
</dbReference>
<name>A0A3P8DZU2_9TREM</name>
<evidence type="ECO:0000256" key="4">
    <source>
        <dbReference type="ARBA" id="ARBA00022658"/>
    </source>
</evidence>
<reference evidence="7 8" key="1">
    <citation type="submission" date="2018-11" db="EMBL/GenBank/DDBJ databases">
        <authorList>
            <consortium name="Pathogen Informatics"/>
        </authorList>
    </citation>
    <scope>NUCLEOTIDE SEQUENCE [LARGE SCALE GENOMIC DNA]</scope>
    <source>
        <strain evidence="7 8">Egypt</strain>
    </source>
</reference>
<evidence type="ECO:0000256" key="6">
    <source>
        <dbReference type="SAM" id="MobiDB-lite"/>
    </source>
</evidence>
<dbReference type="Proteomes" id="UP000272942">
    <property type="component" value="Unassembled WGS sequence"/>
</dbReference>
<keyword evidence="8" id="KW-1185">Reference proteome</keyword>
<keyword evidence="3" id="KW-0963">Cytoplasm</keyword>
<dbReference type="GO" id="GO:0005938">
    <property type="term" value="C:cell cortex"/>
    <property type="evidence" value="ECO:0007669"/>
    <property type="project" value="UniProtKB-SubCell"/>
</dbReference>
<dbReference type="GO" id="GO:0001965">
    <property type="term" value="F:G-protein alpha-subunit binding"/>
    <property type="evidence" value="ECO:0007669"/>
    <property type="project" value="TreeGrafter"/>
</dbReference>
<keyword evidence="5" id="KW-0143">Chaperone</keyword>
<keyword evidence="4" id="KW-0344">Guanine-nucleotide releasing factor</keyword>
<dbReference type="GO" id="GO:0005085">
    <property type="term" value="F:guanyl-nucleotide exchange factor activity"/>
    <property type="evidence" value="ECO:0007669"/>
    <property type="project" value="UniProtKB-KW"/>
</dbReference>
<evidence type="ECO:0000256" key="5">
    <source>
        <dbReference type="ARBA" id="ARBA00023186"/>
    </source>
</evidence>
<evidence type="ECO:0000256" key="1">
    <source>
        <dbReference type="ARBA" id="ARBA00004544"/>
    </source>
</evidence>
<dbReference type="PRINTS" id="PR01802">
    <property type="entry name" value="SYNEMBRYN"/>
</dbReference>
<protein>
    <submittedName>
        <fullName evidence="7">Uncharacterized protein</fullName>
    </submittedName>
</protein>
<dbReference type="InterPro" id="IPR019318">
    <property type="entry name" value="Gua_nucleotide_exch_fac_Ric8"/>
</dbReference>
<sequence>MASHALLGRSSKKRSREADGGQTEDSSQVSADASSSITSASVDRSGLFGPDDSADEYSTASSESDTEEYAKLRENINPVTGRWELPRPNPMEGMSEEQKEYTAIELVNQIDRLQR</sequence>
<dbReference type="EMBL" id="UZAN01009683">
    <property type="protein sequence ID" value="VDP39658.1"/>
    <property type="molecule type" value="Genomic_DNA"/>
</dbReference>
<dbReference type="OrthoDB" id="5585685at2759"/>
<dbReference type="GO" id="GO:0007186">
    <property type="term" value="P:G protein-coupled receptor signaling pathway"/>
    <property type="evidence" value="ECO:0007669"/>
    <property type="project" value="TreeGrafter"/>
</dbReference>
<dbReference type="PANTHER" id="PTHR12425">
    <property type="entry name" value="SYNEMBRYN"/>
    <property type="match status" value="1"/>
</dbReference>
<proteinExistence type="inferred from homology"/>
<dbReference type="InterPro" id="IPR008376">
    <property type="entry name" value="Chaperone_Ric-8_A/B"/>
</dbReference>
<evidence type="ECO:0000256" key="3">
    <source>
        <dbReference type="ARBA" id="ARBA00022490"/>
    </source>
</evidence>
<comment type="subcellular location">
    <subcellularLocation>
        <location evidence="1">Cytoplasm</location>
        <location evidence="1">Cell cortex</location>
    </subcellularLocation>
</comment>
<organism evidence="7 8">
    <name type="scientific">Echinostoma caproni</name>
    <dbReference type="NCBI Taxonomy" id="27848"/>
    <lineage>
        <taxon>Eukaryota</taxon>
        <taxon>Metazoa</taxon>
        <taxon>Spiralia</taxon>
        <taxon>Lophotrochozoa</taxon>
        <taxon>Platyhelminthes</taxon>
        <taxon>Trematoda</taxon>
        <taxon>Digenea</taxon>
        <taxon>Plagiorchiida</taxon>
        <taxon>Echinostomata</taxon>
        <taxon>Echinostomatoidea</taxon>
        <taxon>Echinostomatidae</taxon>
        <taxon>Echinostoma</taxon>
    </lineage>
</organism>
<feature type="region of interest" description="Disordered" evidence="6">
    <location>
        <begin position="1"/>
        <end position="98"/>
    </location>
</feature>
<evidence type="ECO:0000313" key="7">
    <source>
        <dbReference type="EMBL" id="VDP39658.1"/>
    </source>
</evidence>
<dbReference type="PANTHER" id="PTHR12425:SF5">
    <property type="entry name" value="SYNEMBRYN"/>
    <property type="match status" value="1"/>
</dbReference>
<dbReference type="AlphaFoldDB" id="A0A3P8DZU2"/>
<gene>
    <name evidence="7" type="ORF">ECPE_LOCUS1479</name>
</gene>
<evidence type="ECO:0000313" key="8">
    <source>
        <dbReference type="Proteomes" id="UP000272942"/>
    </source>
</evidence>
<accession>A0A3P8DZU2</accession>
<comment type="similarity">
    <text evidence="2">Belongs to the synembryn family.</text>
</comment>
<evidence type="ECO:0000256" key="2">
    <source>
        <dbReference type="ARBA" id="ARBA00009049"/>
    </source>
</evidence>